<gene>
    <name evidence="2" type="primary">ERCC6_8</name>
    <name evidence="2" type="ORF">PHYPSEUDO_007761</name>
</gene>
<comment type="caution">
    <text evidence="2">The sequence shown here is derived from an EMBL/GenBank/DDBJ whole genome shotgun (WGS) entry which is preliminary data.</text>
</comment>
<dbReference type="OrthoDB" id="128198at2759"/>
<name>A0A8T1VFW9_9STRA</name>
<keyword evidence="3" id="KW-1185">Reference proteome</keyword>
<reference evidence="2" key="1">
    <citation type="submission" date="2021-02" db="EMBL/GenBank/DDBJ databases">
        <authorList>
            <person name="Palmer J.M."/>
        </authorList>
    </citation>
    <scope>NUCLEOTIDE SEQUENCE</scope>
    <source>
        <strain evidence="2">SCRP734</strain>
    </source>
</reference>
<dbReference type="PANTHER" id="PTHR46586">
    <property type="entry name" value="ANKYRIN REPEAT-CONTAINING PROTEIN"/>
    <property type="match status" value="1"/>
</dbReference>
<evidence type="ECO:0000313" key="3">
    <source>
        <dbReference type="Proteomes" id="UP000694044"/>
    </source>
</evidence>
<sequence length="422" mass="46817">MSLTIVAVPGALQHVAPHISSFLGPPSCLALSQACGFGSTKLLDWIWDSSCTAGNLPILQVLLANDSGQEGRNTNSNKKRKVQAGGEGVKAEKLEPSQTVGGHVVHWSENVMMSALNAGHADAVRWLHEHMPDQNNKRDIEREIRYSLIKGDNAIAKILMSKGRCVLDCGYIQRDISLANSAIQDLAHLGRLDMMQQVVLLHSPRCDDSPLCLHAWSDAIRTACENGYLAMLQWLFDHPLGQELRQNMKPHRKYSFLVCLAARTDKTEITQYLYEQGGVDEVDDEAVIRGYAREFMIAIRFDRYHCVKWMAENIPFPERGLPGARAIDIATRSRRFNILKLFLVLDSSGVIDQSENEENRGDQMPSSPLESVTFVLRHQPGSGALQQVSATISSFLGPAPNLSLSQAFSFGSMKLLVHCQRD</sequence>
<evidence type="ECO:0000313" key="2">
    <source>
        <dbReference type="EMBL" id="KAG7380132.1"/>
    </source>
</evidence>
<dbReference type="InterPro" id="IPR052050">
    <property type="entry name" value="SecEffector_AnkRepeat"/>
</dbReference>
<feature type="region of interest" description="Disordered" evidence="1">
    <location>
        <begin position="68"/>
        <end position="95"/>
    </location>
</feature>
<dbReference type="PANTHER" id="PTHR46586:SF3">
    <property type="entry name" value="ANKYRIN REPEAT-CONTAINING PROTEIN"/>
    <property type="match status" value="1"/>
</dbReference>
<evidence type="ECO:0000256" key="1">
    <source>
        <dbReference type="SAM" id="MobiDB-lite"/>
    </source>
</evidence>
<dbReference type="EMBL" id="JAGDFM010000310">
    <property type="protein sequence ID" value="KAG7380132.1"/>
    <property type="molecule type" value="Genomic_DNA"/>
</dbReference>
<protein>
    <submittedName>
        <fullName evidence="2">DNA excision repair protein ERCC-6</fullName>
    </submittedName>
</protein>
<proteinExistence type="predicted"/>
<dbReference type="Proteomes" id="UP000694044">
    <property type="component" value="Unassembled WGS sequence"/>
</dbReference>
<accession>A0A8T1VFW9</accession>
<organism evidence="2 3">
    <name type="scientific">Phytophthora pseudosyringae</name>
    <dbReference type="NCBI Taxonomy" id="221518"/>
    <lineage>
        <taxon>Eukaryota</taxon>
        <taxon>Sar</taxon>
        <taxon>Stramenopiles</taxon>
        <taxon>Oomycota</taxon>
        <taxon>Peronosporomycetes</taxon>
        <taxon>Peronosporales</taxon>
        <taxon>Peronosporaceae</taxon>
        <taxon>Phytophthora</taxon>
    </lineage>
</organism>
<dbReference type="AlphaFoldDB" id="A0A8T1VFW9"/>